<keyword evidence="1" id="KW-1133">Transmembrane helix</keyword>
<dbReference type="eggNOG" id="ENOG5031E9H">
    <property type="taxonomic scope" value="Bacteria"/>
</dbReference>
<keyword evidence="3" id="KW-1185">Reference proteome</keyword>
<evidence type="ECO:0000313" key="2">
    <source>
        <dbReference type="EMBL" id="EIL87957.1"/>
    </source>
</evidence>
<feature type="transmembrane region" description="Helical" evidence="1">
    <location>
        <begin position="20"/>
        <end position="40"/>
    </location>
</feature>
<dbReference type="RefSeq" id="WP_007082459.1">
    <property type="nucleotide sequence ID" value="NZ_AJXU01000065.1"/>
</dbReference>
<dbReference type="AlphaFoldDB" id="I4VL66"/>
<gene>
    <name evidence="2" type="ORF">UU9_14160</name>
</gene>
<comment type="caution">
    <text evidence="2">The sequence shown here is derived from an EMBL/GenBank/DDBJ whole genome shotgun (WGS) entry which is preliminary data.</text>
</comment>
<feature type="transmembrane region" description="Helical" evidence="1">
    <location>
        <begin position="47"/>
        <end position="66"/>
    </location>
</feature>
<feature type="transmembrane region" description="Helical" evidence="1">
    <location>
        <begin position="361"/>
        <end position="383"/>
    </location>
</feature>
<feature type="transmembrane region" description="Helical" evidence="1">
    <location>
        <begin position="303"/>
        <end position="326"/>
    </location>
</feature>
<keyword evidence="1" id="KW-0472">Membrane</keyword>
<feature type="transmembrane region" description="Helical" evidence="1">
    <location>
        <begin position="166"/>
        <end position="183"/>
    </location>
</feature>
<dbReference type="Proteomes" id="UP000004210">
    <property type="component" value="Unassembled WGS sequence"/>
</dbReference>
<proteinExistence type="predicted"/>
<protein>
    <recommendedName>
        <fullName evidence="4">ABC-2 type transport system permease protein</fullName>
    </recommendedName>
</protein>
<evidence type="ECO:0008006" key="4">
    <source>
        <dbReference type="Google" id="ProtNLM"/>
    </source>
</evidence>
<name>I4VL66_9GAMM</name>
<feature type="transmembrane region" description="Helical" evidence="1">
    <location>
        <begin position="262"/>
        <end position="283"/>
    </location>
</feature>
<feature type="transmembrane region" description="Helical" evidence="1">
    <location>
        <begin position="86"/>
        <end position="105"/>
    </location>
</feature>
<accession>I4VL66</accession>
<evidence type="ECO:0000256" key="1">
    <source>
        <dbReference type="SAM" id="Phobius"/>
    </source>
</evidence>
<sequence>MNPLPWLRMPWYCAYPSTRWFTVVVYALCAAGAVASSLLVNPDRWKMCLLCLFIGQITLWTVFLPNTLRLAVDIHALRVPGVQQQIVGSLLLYGALTVVMPAAWLTTQGAPVWSVAAVLALSVCGGMAWVLVPRYLGFFFGFFPYLLTIASSRLNLSLGDPQTTRLAALLALVLLLIAIGRGRRLIHDGASMRGWSSPMLLQVRPAGRTSGAFEQWRLRQRPESLRILPDLAGAGPSRPGMAVRIALGGAYLPRTGLSYARYLARVFGAAAVVLCMFLVPDLIAGHGPVALFEAMREILHVALPSFAIALTVVAGTAISASSVALLKGRWQRVSGELPLLALLPGLGDGSRARRILLRAGLSVPLAMHTAVALLLGAAMLLWHGHAYELAFLLLAQLGSATVTTALLLDFFGGRPVGPWHSAMLHGACFTLTLLSLGLPWAWSHLHVGWAHELLSPLALGWLLLALAMSWLGRRGWQELQQIPHPFLAHQ</sequence>
<dbReference type="STRING" id="1163408.UU9_14160"/>
<feature type="transmembrane region" description="Helical" evidence="1">
    <location>
        <begin position="454"/>
        <end position="472"/>
    </location>
</feature>
<evidence type="ECO:0000313" key="3">
    <source>
        <dbReference type="Proteomes" id="UP000004210"/>
    </source>
</evidence>
<keyword evidence="1" id="KW-0812">Transmembrane</keyword>
<feature type="transmembrane region" description="Helical" evidence="1">
    <location>
        <begin position="112"/>
        <end position="132"/>
    </location>
</feature>
<organism evidence="2 3">
    <name type="scientific">Rhodanobacter fulvus Jip2</name>
    <dbReference type="NCBI Taxonomy" id="1163408"/>
    <lineage>
        <taxon>Bacteria</taxon>
        <taxon>Pseudomonadati</taxon>
        <taxon>Pseudomonadota</taxon>
        <taxon>Gammaproteobacteria</taxon>
        <taxon>Lysobacterales</taxon>
        <taxon>Rhodanobacteraceae</taxon>
        <taxon>Rhodanobacter</taxon>
    </lineage>
</organism>
<feature type="transmembrane region" description="Helical" evidence="1">
    <location>
        <begin position="423"/>
        <end position="442"/>
    </location>
</feature>
<dbReference type="EMBL" id="AJXU01000065">
    <property type="protein sequence ID" value="EIL87957.1"/>
    <property type="molecule type" value="Genomic_DNA"/>
</dbReference>
<feature type="transmembrane region" description="Helical" evidence="1">
    <location>
        <begin position="389"/>
        <end position="411"/>
    </location>
</feature>
<dbReference type="OrthoDB" id="5959274at2"/>
<reference evidence="2 3" key="1">
    <citation type="journal article" date="2012" name="J. Bacteriol.">
        <title>Genome sequences for six rhodanobacter strains, isolated from soils and the terrestrial subsurface, with variable denitrification capabilities.</title>
        <authorList>
            <person name="Kostka J.E."/>
            <person name="Green S.J."/>
            <person name="Rishishwar L."/>
            <person name="Prakash O."/>
            <person name="Katz L.S."/>
            <person name="Marino-Ramirez L."/>
            <person name="Jordan I.K."/>
            <person name="Munk C."/>
            <person name="Ivanova N."/>
            <person name="Mikhailova N."/>
            <person name="Watson D.B."/>
            <person name="Brown S.D."/>
            <person name="Palumbo A.V."/>
            <person name="Brooks S.C."/>
        </authorList>
    </citation>
    <scope>NUCLEOTIDE SEQUENCE [LARGE SCALE GENOMIC DNA]</scope>
    <source>
        <strain evidence="3">Jip2T</strain>
    </source>
</reference>
<dbReference type="PATRIC" id="fig|1163408.3.peg.2871"/>